<dbReference type="OrthoDB" id="9056232at2"/>
<evidence type="ECO:0000256" key="2">
    <source>
        <dbReference type="ARBA" id="ARBA00008974"/>
    </source>
</evidence>
<comment type="caution">
    <text evidence="7">The sequence shown here is derived from an EMBL/GenBank/DDBJ whole genome shotgun (WGS) entry which is preliminary data.</text>
</comment>
<feature type="transmembrane region" description="Helical" evidence="6">
    <location>
        <begin position="414"/>
        <end position="434"/>
    </location>
</feature>
<evidence type="ECO:0000313" key="7">
    <source>
        <dbReference type="EMBL" id="EHN10405.1"/>
    </source>
</evidence>
<dbReference type="PANTHER" id="PTHR30569:SF0">
    <property type="entry name" value="CYTOSINE PERMEASE"/>
    <property type="match status" value="1"/>
</dbReference>
<feature type="transmembrane region" description="Helical" evidence="6">
    <location>
        <begin position="446"/>
        <end position="466"/>
    </location>
</feature>
<dbReference type="AlphaFoldDB" id="H0E7E6"/>
<protein>
    <submittedName>
        <fullName evidence="7">Cytosine permease</fullName>
    </submittedName>
</protein>
<dbReference type="Gene3D" id="1.10.4160.10">
    <property type="entry name" value="Hydantoin permease"/>
    <property type="match status" value="1"/>
</dbReference>
<dbReference type="PANTHER" id="PTHR30569">
    <property type="entry name" value="CYTOSINE TRANSPORTER CODB"/>
    <property type="match status" value="1"/>
</dbReference>
<dbReference type="GO" id="GO:0005886">
    <property type="term" value="C:plasma membrane"/>
    <property type="evidence" value="ECO:0007669"/>
    <property type="project" value="TreeGrafter"/>
</dbReference>
<keyword evidence="5 6" id="KW-0472">Membrane</keyword>
<feature type="transmembrane region" description="Helical" evidence="6">
    <location>
        <begin position="157"/>
        <end position="174"/>
    </location>
</feature>
<accession>H0E7E6</accession>
<feature type="transmembrane region" description="Helical" evidence="6">
    <location>
        <begin position="222"/>
        <end position="241"/>
    </location>
</feature>
<dbReference type="PATRIC" id="fig|1097667.3.peg.2728"/>
<comment type="subcellular location">
    <subcellularLocation>
        <location evidence="1">Membrane</location>
        <topology evidence="1">Multi-pass membrane protein</topology>
    </subcellularLocation>
</comment>
<feature type="transmembrane region" description="Helical" evidence="6">
    <location>
        <begin position="110"/>
        <end position="137"/>
    </location>
</feature>
<dbReference type="EMBL" id="AGUD01000223">
    <property type="protein sequence ID" value="EHN10405.1"/>
    <property type="molecule type" value="Genomic_DNA"/>
</dbReference>
<feature type="transmembrane region" description="Helical" evidence="6">
    <location>
        <begin position="262"/>
        <end position="285"/>
    </location>
</feature>
<feature type="transmembrane region" description="Helical" evidence="6">
    <location>
        <begin position="297"/>
        <end position="315"/>
    </location>
</feature>
<feature type="transmembrane region" description="Helical" evidence="6">
    <location>
        <begin position="80"/>
        <end position="98"/>
    </location>
</feature>
<evidence type="ECO:0000313" key="8">
    <source>
        <dbReference type="Proteomes" id="UP000005143"/>
    </source>
</evidence>
<evidence type="ECO:0000256" key="6">
    <source>
        <dbReference type="SAM" id="Phobius"/>
    </source>
</evidence>
<keyword evidence="3 6" id="KW-0812">Transmembrane</keyword>
<reference evidence="7 8" key="1">
    <citation type="journal article" date="2013" name="Biodegradation">
        <title>Quantitative proteomic analysis of ibuprofen-degrading Patulibacter sp. strain I11.</title>
        <authorList>
            <person name="Almeida B."/>
            <person name="Kjeldal H."/>
            <person name="Lolas I."/>
            <person name="Knudsen A.D."/>
            <person name="Carvalho G."/>
            <person name="Nielsen K.L."/>
            <person name="Barreto Crespo M.T."/>
            <person name="Stensballe A."/>
            <person name="Nielsen J.L."/>
        </authorList>
    </citation>
    <scope>NUCLEOTIDE SEQUENCE [LARGE SCALE GENOMIC DNA]</scope>
    <source>
        <strain evidence="7 8">I11</strain>
    </source>
</reference>
<feature type="transmembrane region" description="Helical" evidence="6">
    <location>
        <begin position="186"/>
        <end position="202"/>
    </location>
</feature>
<keyword evidence="8" id="KW-1185">Reference proteome</keyword>
<feature type="transmembrane region" description="Helical" evidence="6">
    <location>
        <begin position="348"/>
        <end position="367"/>
    </location>
</feature>
<feature type="transmembrane region" description="Helical" evidence="6">
    <location>
        <begin position="52"/>
        <end position="74"/>
    </location>
</feature>
<organism evidence="7 8">
    <name type="scientific">Patulibacter medicamentivorans</name>
    <dbReference type="NCBI Taxonomy" id="1097667"/>
    <lineage>
        <taxon>Bacteria</taxon>
        <taxon>Bacillati</taxon>
        <taxon>Actinomycetota</taxon>
        <taxon>Thermoleophilia</taxon>
        <taxon>Solirubrobacterales</taxon>
        <taxon>Patulibacteraceae</taxon>
        <taxon>Patulibacter</taxon>
    </lineage>
</organism>
<dbReference type="InterPro" id="IPR030191">
    <property type="entry name" value="CodB"/>
</dbReference>
<evidence type="ECO:0000256" key="3">
    <source>
        <dbReference type="ARBA" id="ARBA00022692"/>
    </source>
</evidence>
<evidence type="ECO:0000256" key="1">
    <source>
        <dbReference type="ARBA" id="ARBA00004141"/>
    </source>
</evidence>
<dbReference type="GO" id="GO:0015209">
    <property type="term" value="F:cytosine transmembrane transporter activity"/>
    <property type="evidence" value="ECO:0007669"/>
    <property type="project" value="InterPro"/>
</dbReference>
<proteinExistence type="inferred from homology"/>
<comment type="similarity">
    <text evidence="2">Belongs to the purine-cytosine permease (2.A.39) family.</text>
</comment>
<evidence type="ECO:0000256" key="4">
    <source>
        <dbReference type="ARBA" id="ARBA00022989"/>
    </source>
</evidence>
<keyword evidence="4 6" id="KW-1133">Transmembrane helix</keyword>
<evidence type="ECO:0000256" key="5">
    <source>
        <dbReference type="ARBA" id="ARBA00023136"/>
    </source>
</evidence>
<sequence length="536" mass="58203">MGVAAPERPPTAAPLHVSRTDDPRVVEEAATEDYSLHVVPRSWRLQRGKLTMAWYGVMTAFFYVYFAAFIALAYGTTNALIGIGLTIVAYTAVNAVLLRTGSQSGLTVALFSRSMFGVAGAAIPTLILAATAIYYVVFEGAVVAVAAQTYIGGPLKLWYAIVVFSTAPLVWRGIRARLDRINGWMLPFYAVAMVGVIVWALVSEGYHGFLPGSTAAAGTTLPWLQAFVAYMGVWVLMLYTMDFARLARPEDERFHRNVTFGWLYYALTFGVNGLIGILLVSTFGITFDQLAGQESALPVRIVGLTGLLGFALIVITQMRINTVNLYVASTNLQSFVARVTGISLPRTLWVIVACLLGYGLMLTNVFGYVADALAYQGIAIVAWVGVALAHVWYLRRQRIALDAVEFRPGRVPRVNPAGVVAWSVATAVGLALKIADTTDSQTWELIGLPLTFVLAAAVYAAMTVAARPSWFAIDRAHDPLDEVEDPWEDRVRCEGCDRSYLAREMDRQPQAPHATACAACAASNRFHADARAAARG</sequence>
<gene>
    <name evidence="7" type="ORF">PAI11_27480</name>
</gene>
<dbReference type="RefSeq" id="WP_007576208.1">
    <property type="nucleotide sequence ID" value="NZ_AGUD01000223.1"/>
</dbReference>
<dbReference type="Proteomes" id="UP000005143">
    <property type="component" value="Unassembled WGS sequence"/>
</dbReference>
<dbReference type="InterPro" id="IPR001248">
    <property type="entry name" value="Pur-cyt_permease"/>
</dbReference>
<dbReference type="Pfam" id="PF02133">
    <property type="entry name" value="Transp_cyt_pur"/>
    <property type="match status" value="1"/>
</dbReference>
<feature type="transmembrane region" description="Helical" evidence="6">
    <location>
        <begin position="373"/>
        <end position="393"/>
    </location>
</feature>
<name>H0E7E6_9ACTN</name>